<dbReference type="InterPro" id="IPR000477">
    <property type="entry name" value="RT_dom"/>
</dbReference>
<feature type="compositionally biased region" description="Low complexity" evidence="1">
    <location>
        <begin position="43"/>
        <end position="53"/>
    </location>
</feature>
<dbReference type="Pfam" id="PF00078">
    <property type="entry name" value="RVT_1"/>
    <property type="match status" value="1"/>
</dbReference>
<dbReference type="InterPro" id="IPR005135">
    <property type="entry name" value="Endo/exonuclease/phosphatase"/>
</dbReference>
<dbReference type="GO" id="GO:0003824">
    <property type="term" value="F:catalytic activity"/>
    <property type="evidence" value="ECO:0007669"/>
    <property type="project" value="InterPro"/>
</dbReference>
<dbReference type="InterPro" id="IPR036691">
    <property type="entry name" value="Endo/exonu/phosph_ase_sf"/>
</dbReference>
<dbReference type="Pfam" id="PF14529">
    <property type="entry name" value="Exo_endo_phos_2"/>
    <property type="match status" value="1"/>
</dbReference>
<dbReference type="AlphaFoldDB" id="Q6UE72"/>
<evidence type="ECO:0000259" key="2">
    <source>
        <dbReference type="PROSITE" id="PS50878"/>
    </source>
</evidence>
<dbReference type="SUPFAM" id="SSF56672">
    <property type="entry name" value="DNA/RNA polymerases"/>
    <property type="match status" value="1"/>
</dbReference>
<sequence>MIRSNPIYRSSKKSQTQTSQTIKLDSRLISQINSHLNKHDSNLKSNSCSNQSKSSKRCINKDSIKKVNQYVGSNEISPSQKSPQQHLKSKIIGSQLTITGFNTQGVAKANKRNKQYSTLYLQKLFAESDATILLETNCKENMRVDIHNPDYIQMNNHCKVRQMGAGTASIHHKEIKLAPYVASLNNEKALAQVLILENQQRVLIMGLHLQLQANPIEEQALLEEIISQVLQDNRLNHILIYGDFNLDVSTSNSSHSDARKVGQIRRLKDFLKSKNLFIHSTNRHTREAFKQNKIIKTQVDFFISSFAPNSILKIETITHDESNRGSDHYPIRIQIDLQVAKAREIKKVINLKQLDLLSQKLQKFIRSSPKNDTEIRNKINSIKGKLDLKQQNSQQLRRNINERINAVIRAIHKHEKVLMNDQNSAKTRAEHMQTRRKIIQSKDTIIQHKVGEILKEYYAESTKKVQSLFKTNIKRYYQNIKRVCNLGSKSNVLNTSSGPVENSNKELLFDSRDIQNEISKYFKEHYKCEAHVNYYHTIGQLSSSEIDTLIQSSETLYSSRNKAFSTDCIKDQCFFPPNYSEISNTLQSIPCSKTTKKQMISEKMLSQKQHRDANLRTLLRDILTNPDSFRQTFNARQIYLLKSESRQIINCRPITIQSSAIKILENAMLQHVQKLKDEGKVKDFHISQCGFQKNRSTIINICRTIALIQSTVAKKENRVAIFVDVKSAFDSVNHEQLFQALRNQGFDDIFIKSVAFLYQHCRINGYQIGRGVIQGGKLSPILFNYLYEEVRVKILEIWKSKKLDCQDLHFELFADDMLIILKKYKLTATLLEVLKQAYQEINLQINESKTKIMLIGKQETYIKDSIRLRQAKGIDLVMEFKYLGLVINNVGKIHKDVAKKVDKAKNLTQMLKRWRYNKLGIIPCLLLWQLFIKSQLQYASAIMITSAQSEKCMRSLRNMYNSSLRDTLGLNRNTSISTICYVLGIENIESMILNSYDNLMCQINADKRIQMQFRVFTKSIKQDIASRHQQFLQASTHRDNKVKQRFWWQLNNKHDELIKLNIYLQNPAGQFCWKCQRFYKGDSWLYCQHKKEAWIELQKILNTTSKAEIVSVLNLRNMSWQQFPNDVRTRIQEQARLLVYQDISKVR</sequence>
<dbReference type="InterPro" id="IPR043502">
    <property type="entry name" value="DNA/RNA_pol_sf"/>
</dbReference>
<dbReference type="EMBL" id="AY371731">
    <property type="protein sequence ID" value="AAQ82028.2"/>
    <property type="molecule type" value="Genomic_DNA"/>
</dbReference>
<feature type="region of interest" description="Disordered" evidence="1">
    <location>
        <begin position="1"/>
        <end position="21"/>
    </location>
</feature>
<feature type="region of interest" description="Disordered" evidence="1">
    <location>
        <begin position="36"/>
        <end position="59"/>
    </location>
</feature>
<proteinExistence type="predicted"/>
<dbReference type="SUPFAM" id="SSF56219">
    <property type="entry name" value="DNase I-like"/>
    <property type="match status" value="1"/>
</dbReference>
<evidence type="ECO:0000256" key="1">
    <source>
        <dbReference type="SAM" id="MobiDB-lite"/>
    </source>
</evidence>
<accession>Q6UE72</accession>
<reference evidence="3" key="1">
    <citation type="journal article" date="2004" name="Eukaryot. Cell">
        <title>A non-long terminal repeat retrotransposon family is restricted to the germ line micronucleus of the ciliated protozoan Tetrahymena thermophila.</title>
        <authorList>
            <person name="Fillingham J.S."/>
            <person name="Thing T.A."/>
            <person name="Vythilingum N."/>
            <person name="Keuroghlian A."/>
            <person name="Bruno D."/>
            <person name="Golding G.B."/>
            <person name="Pearlman R.E."/>
        </authorList>
    </citation>
    <scope>NUCLEOTIDE SEQUENCE</scope>
</reference>
<dbReference type="PANTHER" id="PTHR47027">
    <property type="entry name" value="REVERSE TRANSCRIPTASE DOMAIN-CONTAINING PROTEIN"/>
    <property type="match status" value="1"/>
</dbReference>
<name>Q6UE72_TETTH</name>
<protein>
    <submittedName>
        <fullName evidence="3">ORF2</fullName>
    </submittedName>
</protein>
<feature type="domain" description="Reverse transcriptase" evidence="2">
    <location>
        <begin position="622"/>
        <end position="887"/>
    </location>
</feature>
<dbReference type="PROSITE" id="PS50878">
    <property type="entry name" value="RT_POL"/>
    <property type="match status" value="1"/>
</dbReference>
<dbReference type="CDD" id="cd01650">
    <property type="entry name" value="RT_nLTR_like"/>
    <property type="match status" value="1"/>
</dbReference>
<dbReference type="PANTHER" id="PTHR47027:SF20">
    <property type="entry name" value="REVERSE TRANSCRIPTASE-LIKE PROTEIN WITH RNA-DIRECTED DNA POLYMERASE DOMAIN"/>
    <property type="match status" value="1"/>
</dbReference>
<evidence type="ECO:0000313" key="3">
    <source>
        <dbReference type="EMBL" id="AAQ82028.2"/>
    </source>
</evidence>
<dbReference type="Gene3D" id="3.60.10.10">
    <property type="entry name" value="Endonuclease/exonuclease/phosphatase"/>
    <property type="match status" value="1"/>
</dbReference>
<organism evidence="3">
    <name type="scientific">Tetrahymena thermophila</name>
    <dbReference type="NCBI Taxonomy" id="5911"/>
    <lineage>
        <taxon>Eukaryota</taxon>
        <taxon>Sar</taxon>
        <taxon>Alveolata</taxon>
        <taxon>Ciliophora</taxon>
        <taxon>Intramacronucleata</taxon>
        <taxon>Oligohymenophorea</taxon>
        <taxon>Hymenostomatida</taxon>
        <taxon>Tetrahymenina</taxon>
        <taxon>Tetrahymenidae</taxon>
        <taxon>Tetrahymena</taxon>
    </lineage>
</organism>